<dbReference type="Proteomes" id="UP001148614">
    <property type="component" value="Unassembled WGS sequence"/>
</dbReference>
<dbReference type="InterPro" id="IPR003171">
    <property type="entry name" value="Mehydrof_redctse-like"/>
</dbReference>
<evidence type="ECO:0000256" key="2">
    <source>
        <dbReference type="ARBA" id="ARBA00004777"/>
    </source>
</evidence>
<evidence type="ECO:0000256" key="9">
    <source>
        <dbReference type="SAM" id="MobiDB-lite"/>
    </source>
</evidence>
<evidence type="ECO:0000313" key="11">
    <source>
        <dbReference type="EMBL" id="KAJ3577529.1"/>
    </source>
</evidence>
<dbReference type="CDD" id="cd00537">
    <property type="entry name" value="MTHFR"/>
    <property type="match status" value="1"/>
</dbReference>
<organism evidence="11 12">
    <name type="scientific">Xylaria arbuscula</name>
    <dbReference type="NCBI Taxonomy" id="114810"/>
    <lineage>
        <taxon>Eukaryota</taxon>
        <taxon>Fungi</taxon>
        <taxon>Dikarya</taxon>
        <taxon>Ascomycota</taxon>
        <taxon>Pezizomycotina</taxon>
        <taxon>Sordariomycetes</taxon>
        <taxon>Xylariomycetidae</taxon>
        <taxon>Xylariales</taxon>
        <taxon>Xylariaceae</taxon>
        <taxon>Xylaria</taxon>
    </lineage>
</organism>
<comment type="caution">
    <text evidence="11">The sequence shown here is derived from an EMBL/GenBank/DDBJ whole genome shotgun (WGS) entry which is preliminary data.</text>
</comment>
<feature type="domain" description="MTHFR SAM-binding regulatory" evidence="10">
    <location>
        <begin position="303"/>
        <end position="581"/>
    </location>
</feature>
<dbReference type="Pfam" id="PF21895">
    <property type="entry name" value="MTHFR_C"/>
    <property type="match status" value="1"/>
</dbReference>
<dbReference type="Pfam" id="PF02219">
    <property type="entry name" value="MTHFR"/>
    <property type="match status" value="1"/>
</dbReference>
<keyword evidence="7" id="KW-0560">Oxidoreductase</keyword>
<name>A0A9W8NIN2_9PEZI</name>
<keyword evidence="5" id="KW-0274">FAD</keyword>
<feature type="region of interest" description="Disordered" evidence="9">
    <location>
        <begin position="595"/>
        <end position="617"/>
    </location>
</feature>
<dbReference type="EMBL" id="JANPWZ010000353">
    <property type="protein sequence ID" value="KAJ3577529.1"/>
    <property type="molecule type" value="Genomic_DNA"/>
</dbReference>
<evidence type="ECO:0000256" key="7">
    <source>
        <dbReference type="ARBA" id="ARBA00023002"/>
    </source>
</evidence>
<comment type="pathway">
    <text evidence="2 8">One-carbon metabolism; tetrahydrofolate interconversion.</text>
</comment>
<dbReference type="SUPFAM" id="SSF51730">
    <property type="entry name" value="FAD-linked oxidoreductase"/>
    <property type="match status" value="1"/>
</dbReference>
<dbReference type="GO" id="GO:0005829">
    <property type="term" value="C:cytosol"/>
    <property type="evidence" value="ECO:0007669"/>
    <property type="project" value="TreeGrafter"/>
</dbReference>
<protein>
    <recommendedName>
        <fullName evidence="10">MTHFR SAM-binding regulatory domain-containing protein</fullName>
    </recommendedName>
</protein>
<reference evidence="11" key="1">
    <citation type="submission" date="2022-07" db="EMBL/GenBank/DDBJ databases">
        <title>Genome Sequence of Xylaria arbuscula.</title>
        <authorList>
            <person name="Buettner E."/>
        </authorList>
    </citation>
    <scope>NUCLEOTIDE SEQUENCE</scope>
    <source>
        <strain evidence="11">VT107</strain>
    </source>
</reference>
<dbReference type="GO" id="GO:0071949">
    <property type="term" value="F:FAD binding"/>
    <property type="evidence" value="ECO:0007669"/>
    <property type="project" value="TreeGrafter"/>
</dbReference>
<sequence>MHINDMIADAERTGEPSFSFEYFPPKTAQGVQNLYDRMERMYDFGPKFVDITWGAGGRIAELTCDMVLQAQTFFGLETCMHLTCTDMGEEKVNDALQKAYKAGCTNILALRGDPPREKEKWEATDGGFQYARDLVAHIRKKYGNHFSIGVAGYPEGCDDNKDEESLLDHLKEKVDMGGTFIVTQMFYDADNFVRWVGKVRERGINVPIVPGIMPIATYASFHRRANHMNCKIPEKWMAALEPIKNDDSAVREVGKVLVAELCRKIMSAGIVHLHFYTMNLAQATRMVLEELDWLPSSQRPRQQPLPWKQSLGFGRREEDVRPIFWRNRNKSYISRTQEWDEFPNGRWGDSRSPAFGELDAYGIGLTGSNESNRAKWGEPKSIGDIGNLFVRYLEKELDSLPWSEAPLSGEAGPIKDNLINLNKRGFITINSQPAVDGVKSTHPIHGWGPPNGFVYQKGYLELFIHPDLYDEVIRRIESRDTLSYYAVNQAGNFTTNAPSEGPNAVTWGVFPGKEIVQPTIVESVSFLAWKDEAYRLGNDWARCHEANSPSRALIESIMNQWYLINIVNNDFHDSISIFELFDGLEVKDLNTPVSSSGIPTNGTNGIHKDTNGVAPSN</sequence>
<dbReference type="FunFam" id="3.20.20.220:FF:000002">
    <property type="entry name" value="Methylenetetrahydrofolate reductase"/>
    <property type="match status" value="1"/>
</dbReference>
<dbReference type="GO" id="GO:0009086">
    <property type="term" value="P:methionine biosynthetic process"/>
    <property type="evidence" value="ECO:0007669"/>
    <property type="project" value="TreeGrafter"/>
</dbReference>
<dbReference type="GO" id="GO:0004489">
    <property type="term" value="F:methylenetetrahydrofolate reductase [NAD(P)H] activity"/>
    <property type="evidence" value="ECO:0007669"/>
    <property type="project" value="InterPro"/>
</dbReference>
<evidence type="ECO:0000256" key="3">
    <source>
        <dbReference type="ARBA" id="ARBA00006743"/>
    </source>
</evidence>
<accession>A0A9W8NIN2</accession>
<dbReference type="Gene3D" id="3.20.20.220">
    <property type="match status" value="1"/>
</dbReference>
<keyword evidence="12" id="KW-1185">Reference proteome</keyword>
<evidence type="ECO:0000259" key="10">
    <source>
        <dbReference type="Pfam" id="PF21895"/>
    </source>
</evidence>
<evidence type="ECO:0000256" key="6">
    <source>
        <dbReference type="ARBA" id="ARBA00022857"/>
    </source>
</evidence>
<gene>
    <name evidence="11" type="ORF">NPX13_g3038</name>
</gene>
<evidence type="ECO:0000256" key="5">
    <source>
        <dbReference type="ARBA" id="ARBA00022827"/>
    </source>
</evidence>
<keyword evidence="4" id="KW-0285">Flavoprotein</keyword>
<evidence type="ECO:0000256" key="8">
    <source>
        <dbReference type="RuleBase" id="RU004254"/>
    </source>
</evidence>
<evidence type="ECO:0000256" key="4">
    <source>
        <dbReference type="ARBA" id="ARBA00022630"/>
    </source>
</evidence>
<comment type="cofactor">
    <cofactor evidence="1">
        <name>FAD</name>
        <dbReference type="ChEBI" id="CHEBI:57692"/>
    </cofactor>
</comment>
<dbReference type="AlphaFoldDB" id="A0A9W8NIN2"/>
<dbReference type="GO" id="GO:0035999">
    <property type="term" value="P:tetrahydrofolate interconversion"/>
    <property type="evidence" value="ECO:0007669"/>
    <property type="project" value="TreeGrafter"/>
</dbReference>
<dbReference type="InterPro" id="IPR029041">
    <property type="entry name" value="FAD-linked_oxidoreductase-like"/>
</dbReference>
<dbReference type="NCBIfam" id="TIGR00677">
    <property type="entry name" value="fadh2_euk"/>
    <property type="match status" value="1"/>
</dbReference>
<dbReference type="PANTHER" id="PTHR45754:SF3">
    <property type="entry name" value="METHYLENETETRAHYDROFOLATE REDUCTASE (NADPH)"/>
    <property type="match status" value="1"/>
</dbReference>
<dbReference type="InterPro" id="IPR053806">
    <property type="entry name" value="MTHFR_C"/>
</dbReference>
<feature type="compositionally biased region" description="Polar residues" evidence="9">
    <location>
        <begin position="595"/>
        <end position="604"/>
    </location>
</feature>
<dbReference type="InterPro" id="IPR004621">
    <property type="entry name" value="Fadh2_euk"/>
</dbReference>
<evidence type="ECO:0000256" key="1">
    <source>
        <dbReference type="ARBA" id="ARBA00001974"/>
    </source>
</evidence>
<dbReference type="PANTHER" id="PTHR45754">
    <property type="entry name" value="METHYLENETETRAHYDROFOLATE REDUCTASE"/>
    <property type="match status" value="1"/>
</dbReference>
<dbReference type="VEuPathDB" id="FungiDB:F4678DRAFT_432896"/>
<keyword evidence="6" id="KW-0521">NADP</keyword>
<evidence type="ECO:0000313" key="12">
    <source>
        <dbReference type="Proteomes" id="UP001148614"/>
    </source>
</evidence>
<proteinExistence type="inferred from homology"/>
<comment type="similarity">
    <text evidence="3">Belongs to the methylenetetrahydrofolate reductase family.</text>
</comment>